<dbReference type="AlphaFoldDB" id="A0A081FYU3"/>
<dbReference type="InterPro" id="IPR025449">
    <property type="entry name" value="JetB"/>
</dbReference>
<dbReference type="EMBL" id="JMQN01000030">
    <property type="protein sequence ID" value="KEA63698.1"/>
    <property type="molecule type" value="Genomic_DNA"/>
</dbReference>
<gene>
    <name evidence="2" type="ORF">ADIMK_2154</name>
</gene>
<feature type="region of interest" description="Disordered" evidence="1">
    <location>
        <begin position="195"/>
        <end position="253"/>
    </location>
</feature>
<dbReference type="PATRIC" id="fig|1232683.4.peg.2113"/>
<name>A0A081FYU3_9GAMM</name>
<sequence>MLGDLQKVVSRNEQHQPDDFIRAANLLLTSQFLYADRPVHREHYFLIAGNVDYFRNLFAAIGWSLIYQPDEAYLGILPQGEERVLRLRLDESLLLLCLRQIYEAKLESFEVEDGKAFSSSDDLLRLYDTLTGKEIPNETRLKEILSLFTRHGVIERGKSDETDPKNVPIRINPTIRQVVVEDYIGQLEALCDIDNREQTDEPVEDEAEHNRRAEDKAGEGESVETPPEPAADQSAAEDVSEEETAGERSNETA</sequence>
<dbReference type="eggNOG" id="ENOG502Z86K">
    <property type="taxonomic scope" value="Bacteria"/>
</dbReference>
<dbReference type="Proteomes" id="UP000028252">
    <property type="component" value="Unassembled WGS sequence"/>
</dbReference>
<proteinExistence type="predicted"/>
<dbReference type="Pfam" id="PF13835">
    <property type="entry name" value="DUF4194"/>
    <property type="match status" value="1"/>
</dbReference>
<reference evidence="2 3" key="1">
    <citation type="submission" date="2014-04" db="EMBL/GenBank/DDBJ databases">
        <title>Marinobacterium kochiensis sp. nov., isolated from sediment sample collected from Kochi backwaters in Kerala, India.</title>
        <authorList>
            <person name="Singh A."/>
            <person name="Pinnaka A.K."/>
        </authorList>
    </citation>
    <scope>NUCLEOTIDE SEQUENCE [LARGE SCALE GENOMIC DNA]</scope>
    <source>
        <strain evidence="2 3">AK27</strain>
    </source>
</reference>
<organism evidence="2 3">
    <name type="scientific">Marinobacterium lacunae</name>
    <dbReference type="NCBI Taxonomy" id="1232683"/>
    <lineage>
        <taxon>Bacteria</taxon>
        <taxon>Pseudomonadati</taxon>
        <taxon>Pseudomonadota</taxon>
        <taxon>Gammaproteobacteria</taxon>
        <taxon>Oceanospirillales</taxon>
        <taxon>Oceanospirillaceae</taxon>
        <taxon>Marinobacterium</taxon>
    </lineage>
</organism>
<comment type="caution">
    <text evidence="2">The sequence shown here is derived from an EMBL/GenBank/DDBJ whole genome shotgun (WGS) entry which is preliminary data.</text>
</comment>
<dbReference type="OrthoDB" id="6102739at2"/>
<protein>
    <recommendedName>
        <fullName evidence="4">DUF4194 domain-containing protein</fullName>
    </recommendedName>
</protein>
<evidence type="ECO:0008006" key="4">
    <source>
        <dbReference type="Google" id="ProtNLM"/>
    </source>
</evidence>
<accession>A0A081FYU3</accession>
<dbReference type="STRING" id="1232683.ADIMK_2154"/>
<evidence type="ECO:0000313" key="3">
    <source>
        <dbReference type="Proteomes" id="UP000028252"/>
    </source>
</evidence>
<evidence type="ECO:0000313" key="2">
    <source>
        <dbReference type="EMBL" id="KEA63698.1"/>
    </source>
</evidence>
<feature type="compositionally biased region" description="Basic and acidic residues" evidence="1">
    <location>
        <begin position="208"/>
        <end position="219"/>
    </location>
</feature>
<dbReference type="RefSeq" id="WP_051692863.1">
    <property type="nucleotide sequence ID" value="NZ_JMQN01000030.1"/>
</dbReference>
<keyword evidence="3" id="KW-1185">Reference proteome</keyword>
<evidence type="ECO:0000256" key="1">
    <source>
        <dbReference type="SAM" id="MobiDB-lite"/>
    </source>
</evidence>